<evidence type="ECO:0000256" key="1">
    <source>
        <dbReference type="SAM" id="MobiDB-lite"/>
    </source>
</evidence>
<keyword evidence="2" id="KW-1133">Transmembrane helix</keyword>
<gene>
    <name evidence="3" type="ORF">GCM10009533_00180</name>
</gene>
<keyword evidence="4" id="KW-1185">Reference proteome</keyword>
<keyword evidence="2" id="KW-0472">Membrane</keyword>
<dbReference type="RefSeq" id="WP_009944316.1">
    <property type="nucleotide sequence ID" value="NZ_BAAAGS010000001.1"/>
</dbReference>
<keyword evidence="2" id="KW-0812">Transmembrane</keyword>
<dbReference type="EMBL" id="BAAAGS010000001">
    <property type="protein sequence ID" value="GAA0505476.1"/>
    <property type="molecule type" value="Genomic_DNA"/>
</dbReference>
<feature type="region of interest" description="Disordered" evidence="1">
    <location>
        <begin position="1"/>
        <end position="62"/>
    </location>
</feature>
<evidence type="ECO:0000256" key="2">
    <source>
        <dbReference type="SAM" id="Phobius"/>
    </source>
</evidence>
<dbReference type="Proteomes" id="UP001500729">
    <property type="component" value="Unassembled WGS sequence"/>
</dbReference>
<comment type="caution">
    <text evidence="3">The sequence shown here is derived from an EMBL/GenBank/DDBJ whole genome shotgun (WGS) entry which is preliminary data.</text>
</comment>
<protein>
    <submittedName>
        <fullName evidence="3">Uncharacterized protein</fullName>
    </submittedName>
</protein>
<accession>A0ABN1BUB6</accession>
<organism evidence="3 4">
    <name type="scientific">Saccharopolyspora erythraea</name>
    <name type="common">Streptomyces erythraeus</name>
    <dbReference type="NCBI Taxonomy" id="1836"/>
    <lineage>
        <taxon>Bacteria</taxon>
        <taxon>Bacillati</taxon>
        <taxon>Actinomycetota</taxon>
        <taxon>Actinomycetes</taxon>
        <taxon>Pseudonocardiales</taxon>
        <taxon>Pseudonocardiaceae</taxon>
        <taxon>Saccharopolyspora</taxon>
    </lineage>
</organism>
<reference evidence="3 4" key="1">
    <citation type="journal article" date="2019" name="Int. J. Syst. Evol. Microbiol.">
        <title>The Global Catalogue of Microorganisms (GCM) 10K type strain sequencing project: providing services to taxonomists for standard genome sequencing and annotation.</title>
        <authorList>
            <consortium name="The Broad Institute Genomics Platform"/>
            <consortium name="The Broad Institute Genome Sequencing Center for Infectious Disease"/>
            <person name="Wu L."/>
            <person name="Ma J."/>
        </authorList>
    </citation>
    <scope>NUCLEOTIDE SEQUENCE [LARGE SCALE GENOMIC DNA]</scope>
    <source>
        <strain evidence="3 4">JCM 10303</strain>
    </source>
</reference>
<sequence>MKWLPGGWQRADSANDARKTVPRGEVGDRGTARYTSEQSARGEDRTVRAQPPHSAPPPGRAVPVVLGADAQDVDVSASSFRTLLIGGGISGLLTVLCAATLANKGSTVGMWIWQLVFGVIFLWFATSSRGMLSSRGFLFDRGGFYARTRGEVVGVSWDEIAAVGVGTLPWIQHNRPVPPDRRVALEFYPADAGFAARHPEFDRWRIEEPPSMPGLPGERYRFHLPPFSKLARSVEHAVQTVAPRKWVGHYKRELPAPTAT</sequence>
<feature type="transmembrane region" description="Helical" evidence="2">
    <location>
        <begin position="108"/>
        <end position="125"/>
    </location>
</feature>
<evidence type="ECO:0000313" key="3">
    <source>
        <dbReference type="EMBL" id="GAA0505476.1"/>
    </source>
</evidence>
<name>A0ABN1BUB6_SACER</name>
<feature type="transmembrane region" description="Helical" evidence="2">
    <location>
        <begin position="83"/>
        <end position="102"/>
    </location>
</feature>
<proteinExistence type="predicted"/>
<evidence type="ECO:0000313" key="4">
    <source>
        <dbReference type="Proteomes" id="UP001500729"/>
    </source>
</evidence>